<name>V4JKT9_PSEL2</name>
<accession>V4JKT9</accession>
<reference evidence="1 2" key="1">
    <citation type="submission" date="2013-07" db="EMBL/GenBank/DDBJ databases">
        <title>Draft genome sequence of Pseudoalteromonas luteoviolacea 2ta16.</title>
        <authorList>
            <person name="Allen E.E."/>
            <person name="Azam F."/>
            <person name="Podell S."/>
        </authorList>
    </citation>
    <scope>NUCLEOTIDE SEQUENCE [LARGE SCALE GENOMIC DNA]</scope>
    <source>
        <strain evidence="1 2">2ta16</strain>
    </source>
</reference>
<organism evidence="1 2">
    <name type="scientific">Pseudoalteromonas luteoviolacea (strain 2ta16)</name>
    <dbReference type="NCBI Taxonomy" id="1353533"/>
    <lineage>
        <taxon>Bacteria</taxon>
        <taxon>Pseudomonadati</taxon>
        <taxon>Pseudomonadota</taxon>
        <taxon>Gammaproteobacteria</taxon>
        <taxon>Alteromonadales</taxon>
        <taxon>Pseudoalteromonadaceae</taxon>
        <taxon>Pseudoalteromonas</taxon>
    </lineage>
</organism>
<evidence type="ECO:0000313" key="1">
    <source>
        <dbReference type="EMBL" id="ESP95462.1"/>
    </source>
</evidence>
<dbReference type="AlphaFoldDB" id="V4JKT9"/>
<dbReference type="RefSeq" id="WP_023397075.1">
    <property type="nucleotide sequence ID" value="NZ_AUSV01000002.1"/>
</dbReference>
<dbReference type="GeneID" id="29920734"/>
<sequence length="278" mass="30798">MSNEHTTITESLANVATRANELCNTVDEQLSVINSTLTAEKQKMAAKTAELTALTNAAVAESKAKIDTLVDNGFRSEIPFFRVTKNQELKINGVLTPGTKGTPNGFGNRAGQYDCEIVAYTQHGVEPDQKNPEIQKMWSEVHHTIPKHNQPDFAIIRLTAKDVADYPTHINNAYSIYQGALPQSGIFTFGAWVKVEQGEVHMGYPQSDDSTRLPNDNTWHERMYTGSVLSGGAYYNFGPHFYLSKGASCLIALPGVVLGKVPEGRWGYFERPVFEREQ</sequence>
<dbReference type="Proteomes" id="UP000017820">
    <property type="component" value="Unassembled WGS sequence"/>
</dbReference>
<evidence type="ECO:0000313" key="2">
    <source>
        <dbReference type="Proteomes" id="UP000017820"/>
    </source>
</evidence>
<protein>
    <submittedName>
        <fullName evidence="1">Uncharacterized protein</fullName>
    </submittedName>
</protein>
<dbReference type="PATRIC" id="fig|1353533.3.peg.102"/>
<proteinExistence type="predicted"/>
<comment type="caution">
    <text evidence="1">The sequence shown here is derived from an EMBL/GenBank/DDBJ whole genome shotgun (WGS) entry which is preliminary data.</text>
</comment>
<gene>
    <name evidence="1" type="ORF">PL2TA16_02205</name>
</gene>
<dbReference type="EMBL" id="AUSV01000002">
    <property type="protein sequence ID" value="ESP95462.1"/>
    <property type="molecule type" value="Genomic_DNA"/>
</dbReference>